<keyword evidence="1" id="KW-0472">Membrane</keyword>
<evidence type="ECO:0000313" key="2">
    <source>
        <dbReference type="EMBL" id="MDR7327287.1"/>
    </source>
</evidence>
<dbReference type="Proteomes" id="UP001183629">
    <property type="component" value="Unassembled WGS sequence"/>
</dbReference>
<accession>A0AAE3ZYI5</accession>
<feature type="transmembrane region" description="Helical" evidence="1">
    <location>
        <begin position="127"/>
        <end position="148"/>
    </location>
</feature>
<organism evidence="2 3">
    <name type="scientific">Catenuloplanes niger</name>
    <dbReference type="NCBI Taxonomy" id="587534"/>
    <lineage>
        <taxon>Bacteria</taxon>
        <taxon>Bacillati</taxon>
        <taxon>Actinomycetota</taxon>
        <taxon>Actinomycetes</taxon>
        <taxon>Micromonosporales</taxon>
        <taxon>Micromonosporaceae</taxon>
        <taxon>Catenuloplanes</taxon>
    </lineage>
</organism>
<feature type="transmembrane region" description="Helical" evidence="1">
    <location>
        <begin position="155"/>
        <end position="174"/>
    </location>
</feature>
<feature type="transmembrane region" description="Helical" evidence="1">
    <location>
        <begin position="48"/>
        <end position="68"/>
    </location>
</feature>
<dbReference type="EMBL" id="JAVDYC010000001">
    <property type="protein sequence ID" value="MDR7327287.1"/>
    <property type="molecule type" value="Genomic_DNA"/>
</dbReference>
<keyword evidence="1" id="KW-0812">Transmembrane</keyword>
<evidence type="ECO:0000313" key="3">
    <source>
        <dbReference type="Proteomes" id="UP001183629"/>
    </source>
</evidence>
<keyword evidence="1" id="KW-1133">Transmembrane helix</keyword>
<feature type="transmembrane region" description="Helical" evidence="1">
    <location>
        <begin position="16"/>
        <end position="36"/>
    </location>
</feature>
<keyword evidence="3" id="KW-1185">Reference proteome</keyword>
<feature type="transmembrane region" description="Helical" evidence="1">
    <location>
        <begin position="236"/>
        <end position="256"/>
    </location>
</feature>
<name>A0AAE3ZYI5_9ACTN</name>
<comment type="caution">
    <text evidence="2">The sequence shown here is derived from an EMBL/GenBank/DDBJ whole genome shotgun (WGS) entry which is preliminary data.</text>
</comment>
<feature type="transmembrane region" description="Helical" evidence="1">
    <location>
        <begin position="206"/>
        <end position="224"/>
    </location>
</feature>
<protein>
    <submittedName>
        <fullName evidence="2">Uncharacterized protein</fullName>
    </submittedName>
</protein>
<dbReference type="AlphaFoldDB" id="A0AAE3ZYI5"/>
<feature type="transmembrane region" description="Helical" evidence="1">
    <location>
        <begin position="89"/>
        <end position="115"/>
    </location>
</feature>
<dbReference type="RefSeq" id="WP_310424471.1">
    <property type="nucleotide sequence ID" value="NZ_JAVDYC010000001.1"/>
</dbReference>
<sequence>MIAPIRTELRRSNARVTALLVAAATVLLVGNSYPYWRASSALAAQELMVGLSLAVPLVLACGAILGRREARTRTVELMASTGRPRWQRFLPTTAALGGTVTATFLLATATLLVAVVAGDGYLGLHDVLMPLLGALILAGATWIGIGAGRLWSSPILPPLLGAGTLVLLFVVPPVRVDGRYGLRSNLTLAITPGAAAPWETPTTAALLARLALAAGLITAGLLLIASRSWPGRAGAAAALAAGLAGMALIVPTGAAAKWRIDPAAQRPVCADGLPQVCVTEVHRYLLPDVASEARRALDALAVLPGAPTRVAEVRLDTVGDHSEAQWRRFTPDDEPGTVYVALGPDTSIGRDPGVAQRIVMGGGTYLSPCGPPAENAQVPMSVTGAWLLGTDDFRVWLPTFGYWLSDELQPEIRERLRALRALPRAEQLARVTAVRDAARRCEPDLMTPLTAGTTP</sequence>
<proteinExistence type="predicted"/>
<evidence type="ECO:0000256" key="1">
    <source>
        <dbReference type="SAM" id="Phobius"/>
    </source>
</evidence>
<reference evidence="2 3" key="1">
    <citation type="submission" date="2023-07" db="EMBL/GenBank/DDBJ databases">
        <title>Sequencing the genomes of 1000 actinobacteria strains.</title>
        <authorList>
            <person name="Klenk H.-P."/>
        </authorList>
    </citation>
    <scope>NUCLEOTIDE SEQUENCE [LARGE SCALE GENOMIC DNA]</scope>
    <source>
        <strain evidence="2 3">DSM 44711</strain>
    </source>
</reference>
<gene>
    <name evidence="2" type="ORF">J2S44_007537</name>
</gene>